<dbReference type="InterPro" id="IPR053134">
    <property type="entry name" value="RNA-dir_DNA_polymerase"/>
</dbReference>
<keyword evidence="3" id="KW-0645">Protease</keyword>
<keyword evidence="6" id="KW-0540">Nuclease</keyword>
<dbReference type="GO" id="GO:0003964">
    <property type="term" value="F:RNA-directed DNA polymerase activity"/>
    <property type="evidence" value="ECO:0007669"/>
    <property type="project" value="UniProtKB-KW"/>
</dbReference>
<keyword evidence="4" id="KW-0808">Transferase</keyword>
<dbReference type="PANTHER" id="PTHR24559:SF435">
    <property type="entry name" value="RIBONUCLEASE H"/>
    <property type="match status" value="1"/>
</dbReference>
<keyword evidence="7" id="KW-0255">Endonuclease</keyword>
<dbReference type="Gene3D" id="3.10.10.10">
    <property type="entry name" value="HIV Type 1 Reverse Transcriptase, subunit A, domain 1"/>
    <property type="match status" value="1"/>
</dbReference>
<dbReference type="GO" id="GO:0004252">
    <property type="term" value="F:serine-type endopeptidase activity"/>
    <property type="evidence" value="ECO:0007669"/>
    <property type="project" value="InterPro"/>
</dbReference>
<proteinExistence type="inferred from homology"/>
<dbReference type="GO" id="GO:0004523">
    <property type="term" value="F:RNA-DNA hybrid ribonuclease activity"/>
    <property type="evidence" value="ECO:0007669"/>
    <property type="project" value="UniProtKB-EC"/>
</dbReference>
<dbReference type="FunFam" id="3.10.10.10:FF:000007">
    <property type="entry name" value="Retrovirus-related Pol polyprotein from transposon 17.6-like Protein"/>
    <property type="match status" value="1"/>
</dbReference>
<evidence type="ECO:0000256" key="9">
    <source>
        <dbReference type="ARBA" id="ARBA00022918"/>
    </source>
</evidence>
<evidence type="ECO:0000259" key="11">
    <source>
        <dbReference type="Pfam" id="PF00089"/>
    </source>
</evidence>
<dbReference type="InterPro" id="IPR043128">
    <property type="entry name" value="Rev_trsase/Diguanyl_cyclase"/>
</dbReference>
<dbReference type="SUPFAM" id="SSF50494">
    <property type="entry name" value="Trypsin-like serine proteases"/>
    <property type="match status" value="1"/>
</dbReference>
<dbReference type="Gene3D" id="2.40.10.10">
    <property type="entry name" value="Trypsin-like serine proteases"/>
    <property type="match status" value="1"/>
</dbReference>
<evidence type="ECO:0000256" key="1">
    <source>
        <dbReference type="ARBA" id="ARBA00010879"/>
    </source>
</evidence>
<evidence type="ECO:0000256" key="2">
    <source>
        <dbReference type="ARBA" id="ARBA00012180"/>
    </source>
</evidence>
<dbReference type="SUPFAM" id="SSF56672">
    <property type="entry name" value="DNA/RNA polymerases"/>
    <property type="match status" value="1"/>
</dbReference>
<evidence type="ECO:0000259" key="10">
    <source>
        <dbReference type="Pfam" id="PF00078"/>
    </source>
</evidence>
<dbReference type="InterPro" id="IPR001254">
    <property type="entry name" value="Trypsin_dom"/>
</dbReference>
<dbReference type="Pfam" id="PF00078">
    <property type="entry name" value="RVT_1"/>
    <property type="match status" value="1"/>
</dbReference>
<evidence type="ECO:0000256" key="7">
    <source>
        <dbReference type="ARBA" id="ARBA00022759"/>
    </source>
</evidence>
<dbReference type="Pfam" id="PF00089">
    <property type="entry name" value="Trypsin"/>
    <property type="match status" value="1"/>
</dbReference>
<dbReference type="InterPro" id="IPR000477">
    <property type="entry name" value="RT_dom"/>
</dbReference>
<evidence type="ECO:0000256" key="6">
    <source>
        <dbReference type="ARBA" id="ARBA00022722"/>
    </source>
</evidence>
<organism evidence="12 13">
    <name type="scientific">Labeo rohita</name>
    <name type="common">Indian major carp</name>
    <name type="synonym">Cyprinus rohita</name>
    <dbReference type="NCBI Taxonomy" id="84645"/>
    <lineage>
        <taxon>Eukaryota</taxon>
        <taxon>Metazoa</taxon>
        <taxon>Chordata</taxon>
        <taxon>Craniata</taxon>
        <taxon>Vertebrata</taxon>
        <taxon>Euteleostomi</taxon>
        <taxon>Actinopterygii</taxon>
        <taxon>Neopterygii</taxon>
        <taxon>Teleostei</taxon>
        <taxon>Ostariophysi</taxon>
        <taxon>Cypriniformes</taxon>
        <taxon>Cyprinidae</taxon>
        <taxon>Labeoninae</taxon>
        <taxon>Labeonini</taxon>
        <taxon>Labeo</taxon>
    </lineage>
</organism>
<dbReference type="EMBL" id="QBIY01013458">
    <property type="protein sequence ID" value="RXN04178.1"/>
    <property type="molecule type" value="Genomic_DNA"/>
</dbReference>
<name>A0A498L7U7_LABRO</name>
<keyword evidence="8" id="KW-0378">Hydrolase</keyword>
<feature type="domain" description="Reverse transcriptase" evidence="10">
    <location>
        <begin position="106"/>
        <end position="176"/>
    </location>
</feature>
<comment type="caution">
    <text evidence="12">The sequence shown here is derived from an EMBL/GenBank/DDBJ whole genome shotgun (WGS) entry which is preliminary data.</text>
</comment>
<sequence length="301" mass="34085">MLEERLKSLDLEELQQQIEEDTIVDKECERLDAQAREAQYRQEQATKARELLAKQESQDVNVPASQSSLAVDALSEMKSQAKCISTKAAAMYQTDMARSSKKDQQRKDAFPLPRIEETLDSLAGARWFSTMDLASGYNQVPVAERDKSKTAFCTPFGLFEWNRMPFGLCNAPSTFQHQHLARLEVVLSRLQREGLKAKLSKCAFFKKELCDEVDRMHSSAVSLRQRFKEGFTSIVPKVLELQRNTPLAKIYKEAREEILAEDLPASANVGIVNGKEAKPHSRPYMVSVQVKEQHICGGHHL</sequence>
<dbReference type="PANTHER" id="PTHR24559">
    <property type="entry name" value="TRANSPOSON TY3-I GAG-POL POLYPROTEIN"/>
    <property type="match status" value="1"/>
</dbReference>
<evidence type="ECO:0000313" key="13">
    <source>
        <dbReference type="Proteomes" id="UP000290572"/>
    </source>
</evidence>
<dbReference type="InterPro" id="IPR043504">
    <property type="entry name" value="Peptidase_S1_PA_chymotrypsin"/>
</dbReference>
<reference evidence="12 13" key="1">
    <citation type="submission" date="2018-03" db="EMBL/GenBank/DDBJ databases">
        <title>Draft genome sequence of Rohu Carp (Labeo rohita).</title>
        <authorList>
            <person name="Das P."/>
            <person name="Kushwaha B."/>
            <person name="Joshi C.G."/>
            <person name="Kumar D."/>
            <person name="Nagpure N.S."/>
            <person name="Sahoo L."/>
            <person name="Das S.P."/>
            <person name="Bit A."/>
            <person name="Patnaik S."/>
            <person name="Meher P.K."/>
            <person name="Jayasankar P."/>
            <person name="Koringa P.G."/>
            <person name="Patel N.V."/>
            <person name="Hinsu A.T."/>
            <person name="Kumar R."/>
            <person name="Pandey M."/>
            <person name="Agarwal S."/>
            <person name="Srivastava S."/>
            <person name="Singh M."/>
            <person name="Iquebal M.A."/>
            <person name="Jaiswal S."/>
            <person name="Angadi U.B."/>
            <person name="Kumar N."/>
            <person name="Raza M."/>
            <person name="Shah T.M."/>
            <person name="Rai A."/>
            <person name="Jena J.K."/>
        </authorList>
    </citation>
    <scope>NUCLEOTIDE SEQUENCE [LARGE SCALE GENOMIC DNA]</scope>
    <source>
        <strain evidence="12">DASCIFA01</strain>
        <tissue evidence="12">Testis</tissue>
    </source>
</reference>
<evidence type="ECO:0000313" key="12">
    <source>
        <dbReference type="EMBL" id="RXN04178.1"/>
    </source>
</evidence>
<dbReference type="EC" id="3.1.26.4" evidence="2"/>
<keyword evidence="13" id="KW-1185">Reference proteome</keyword>
<evidence type="ECO:0000256" key="8">
    <source>
        <dbReference type="ARBA" id="ARBA00022801"/>
    </source>
</evidence>
<keyword evidence="5" id="KW-0548">Nucleotidyltransferase</keyword>
<dbReference type="STRING" id="84645.A0A498L7U7"/>
<dbReference type="GO" id="GO:0006508">
    <property type="term" value="P:proteolysis"/>
    <property type="evidence" value="ECO:0007669"/>
    <property type="project" value="UniProtKB-KW"/>
</dbReference>
<dbReference type="AlphaFoldDB" id="A0A498L7U7"/>
<comment type="similarity">
    <text evidence="1">Belongs to the beta type-B retroviral polymerase family. HERV class-II K(HML-2) pol subfamily.</text>
</comment>
<dbReference type="CDD" id="cd01647">
    <property type="entry name" value="RT_LTR"/>
    <property type="match status" value="1"/>
</dbReference>
<keyword evidence="9" id="KW-0695">RNA-directed DNA polymerase</keyword>
<feature type="domain" description="Peptidase S1" evidence="11">
    <location>
        <begin position="271"/>
        <end position="298"/>
    </location>
</feature>
<accession>A0A498L7U7</accession>
<dbReference type="InterPro" id="IPR009003">
    <property type="entry name" value="Peptidase_S1_PA"/>
</dbReference>
<protein>
    <recommendedName>
        <fullName evidence="2">ribonuclease H</fullName>
        <ecNumber evidence="2">3.1.26.4</ecNumber>
    </recommendedName>
</protein>
<evidence type="ECO:0000256" key="5">
    <source>
        <dbReference type="ARBA" id="ARBA00022695"/>
    </source>
</evidence>
<dbReference type="Proteomes" id="UP000290572">
    <property type="component" value="Unassembled WGS sequence"/>
</dbReference>
<evidence type="ECO:0000256" key="3">
    <source>
        <dbReference type="ARBA" id="ARBA00022670"/>
    </source>
</evidence>
<dbReference type="InterPro" id="IPR043502">
    <property type="entry name" value="DNA/RNA_pol_sf"/>
</dbReference>
<evidence type="ECO:0000256" key="4">
    <source>
        <dbReference type="ARBA" id="ARBA00022679"/>
    </source>
</evidence>
<gene>
    <name evidence="12" type="ORF">ROHU_035739</name>
</gene>
<dbReference type="Gene3D" id="3.30.70.270">
    <property type="match status" value="2"/>
</dbReference>